<dbReference type="InterPro" id="IPR026263">
    <property type="entry name" value="Alkaline_phosphatase_prok"/>
</dbReference>
<accession>A0A9X4R6F4</accession>
<dbReference type="InterPro" id="IPR002591">
    <property type="entry name" value="Phosphodiest/P_Trfase"/>
</dbReference>
<feature type="binding site" evidence="2">
    <location>
        <begin position="191"/>
        <end position="193"/>
    </location>
    <ligand>
        <name>substrate</name>
    </ligand>
</feature>
<keyword evidence="1" id="KW-0597">Phosphoprotein</keyword>
<dbReference type="Proteomes" id="UP001152766">
    <property type="component" value="Unassembled WGS sequence"/>
</dbReference>
<evidence type="ECO:0000256" key="1">
    <source>
        <dbReference type="PIRSR" id="PIRSR031924-50"/>
    </source>
</evidence>
<name>A0A9X4R6F4_9BURK</name>
<dbReference type="AlphaFoldDB" id="A0A9X4R6F4"/>
<evidence type="ECO:0000313" key="4">
    <source>
        <dbReference type="Proteomes" id="UP001152766"/>
    </source>
</evidence>
<keyword evidence="4" id="KW-1185">Reference proteome</keyword>
<dbReference type="InterPro" id="IPR017850">
    <property type="entry name" value="Alkaline_phosphatase_core_sf"/>
</dbReference>
<dbReference type="GO" id="GO:0004035">
    <property type="term" value="F:alkaline phosphatase activity"/>
    <property type="evidence" value="ECO:0007669"/>
    <property type="project" value="InterPro"/>
</dbReference>
<dbReference type="SUPFAM" id="SSF53649">
    <property type="entry name" value="Alkaline phosphatase-like"/>
    <property type="match status" value="1"/>
</dbReference>
<feature type="binding site" evidence="2">
    <location>
        <position position="130"/>
    </location>
    <ligand>
        <name>substrate</name>
    </ligand>
</feature>
<dbReference type="PIRSF" id="PIRSF031924">
    <property type="entry name" value="Pi-irrepressible_AP"/>
    <property type="match status" value="1"/>
</dbReference>
<dbReference type="CDD" id="cd16016">
    <property type="entry name" value="AP-SPAP"/>
    <property type="match status" value="1"/>
</dbReference>
<sequence>MGSAGRILWRRKLGHPRCHETVMQHTRRRLLGLTVTLALAACATTAPPPPAPAPAPQRPKLLVLVAIDGLPMRQVTGYRDQLAADGFARFLDHGRWFSDAHHGHGHTVTAAGHSVMLSGAYPQRSGIVGNEWRDPASGELVYNTGDAAYTYLDNPTAPLAGTSPRNLKVETLGDVLRRRSPESKVIGISGKDRGAILPAGHLGQAYMYMGETGQFSSSTYYMAALPQWVKDFNAARPADAFFKKTWAPLLPEAAYARSVPDGQPWQIASGNGNRLPAVIGDQMDAPGPRFYGNLLASPFGDELTLAFARAAVRNEKLGQRGVQDILSVSLSSHDYINHAFGPESRLSHDHLLQLDRHLQAFFRFLDQEVGAGNYVLTLTADHGFTDTPEWAATQGRDAGRFTNGPSLAAVNAALAAKFGVDKLAWNFSASGLLLNEKLATDSGLKFTDVEAAARDELLKLPGVATVFTREQLLGNDSTTPYLEAMRKSYDPTRAAQLQIVLKPNWIFSYRPGGTTHGSPHRHDTHVPLLFWGPAYVGQGEMKTRVEIADLAPTLAGLAGLPAPGQAQGHDLKLKP</sequence>
<dbReference type="Gene3D" id="3.40.720.10">
    <property type="entry name" value="Alkaline Phosphatase, subunit A"/>
    <property type="match status" value="1"/>
</dbReference>
<feature type="active site" description="Phosphothreonine intermediate" evidence="1">
    <location>
        <position position="109"/>
    </location>
</feature>
<evidence type="ECO:0000313" key="3">
    <source>
        <dbReference type="EMBL" id="MDG0864269.1"/>
    </source>
</evidence>
<proteinExistence type="predicted"/>
<comment type="caution">
    <text evidence="3">The sequence shown here is derived from an EMBL/GenBank/DDBJ whole genome shotgun (WGS) entry which is preliminary data.</text>
</comment>
<evidence type="ECO:0000256" key="2">
    <source>
        <dbReference type="PIRSR" id="PIRSR031924-51"/>
    </source>
</evidence>
<organism evidence="3 4">
    <name type="scientific">Pelomonas aquatica</name>
    <dbReference type="NCBI Taxonomy" id="431058"/>
    <lineage>
        <taxon>Bacteria</taxon>
        <taxon>Pseudomonadati</taxon>
        <taxon>Pseudomonadota</taxon>
        <taxon>Betaproteobacteria</taxon>
        <taxon>Burkholderiales</taxon>
        <taxon>Sphaerotilaceae</taxon>
        <taxon>Roseateles</taxon>
    </lineage>
</organism>
<protein>
    <submittedName>
        <fullName evidence="3">Alkaline phosphatase family protein</fullName>
    </submittedName>
</protein>
<dbReference type="EMBL" id="SGUG01000030">
    <property type="protein sequence ID" value="MDG0864269.1"/>
    <property type="molecule type" value="Genomic_DNA"/>
</dbReference>
<dbReference type="Gene3D" id="3.30.1360.150">
    <property type="match status" value="1"/>
</dbReference>
<reference evidence="3" key="1">
    <citation type="submission" date="2019-02" db="EMBL/GenBank/DDBJ databases">
        <title>Draft genome of the type strain Pelomonas aquatica CCUG 52575T.</title>
        <authorList>
            <person name="Gomila M."/>
            <person name="Lalucat J."/>
        </authorList>
    </citation>
    <scope>NUCLEOTIDE SEQUENCE</scope>
    <source>
        <strain evidence="3">CCUG 52575</strain>
    </source>
</reference>
<gene>
    <name evidence="3" type="ORF">EXJ73_17545</name>
</gene>
<dbReference type="Pfam" id="PF01663">
    <property type="entry name" value="Phosphodiest"/>
    <property type="match status" value="1"/>
</dbReference>